<dbReference type="PANTHER" id="PTHR43639:SF1">
    <property type="entry name" value="SHORT-CHAIN DEHYDROGENASE_REDUCTASE FAMILY PROTEIN"/>
    <property type="match status" value="1"/>
</dbReference>
<comment type="similarity">
    <text evidence="1">Belongs to the short-chain dehydrogenases/reductases (SDR) family.</text>
</comment>
<keyword evidence="5" id="KW-1185">Reference proteome</keyword>
<dbReference type="Pfam" id="PF13561">
    <property type="entry name" value="adh_short_C2"/>
    <property type="match status" value="1"/>
</dbReference>
<keyword evidence="2" id="KW-0521">NADP</keyword>
<gene>
    <name evidence="4" type="ORF">T310_8091</name>
</gene>
<dbReference type="GeneID" id="25320352"/>
<sequence length="278" mass="29632">MSTLYKNDGSGRLHGRVAIVTGSSSGMGRAIALALAQEGASVVCSDLRPEASAKGFEPDKHIPTHEVIIQNGGRSVFQKCDMGKTDEVIALVNFAVEQYGKLNILVNNAGLWLPLREFVKETEEMWDAMLSINSKGPATAMRQAIKQFLKQPVDESGSRGRIVNISSSAGITAIGGEATYAASKAALSMLTRNVALDHAKDYINVNAVCPGVVRTALSSTNFNDPKIIAEMRKSTPWPRLGEPSDIAKVVVFLCSDDAQWVTGVNIAVDGGFTVGIPL</sequence>
<evidence type="ECO:0000313" key="4">
    <source>
        <dbReference type="EMBL" id="KKA17971.1"/>
    </source>
</evidence>
<dbReference type="PROSITE" id="PS00061">
    <property type="entry name" value="ADH_SHORT"/>
    <property type="match status" value="1"/>
</dbReference>
<dbReference type="GO" id="GO:0016491">
    <property type="term" value="F:oxidoreductase activity"/>
    <property type="evidence" value="ECO:0007669"/>
    <property type="project" value="UniProtKB-KW"/>
</dbReference>
<dbReference type="InterPro" id="IPR020904">
    <property type="entry name" value="Sc_DH/Rdtase_CS"/>
</dbReference>
<dbReference type="FunFam" id="3.40.50.720:FF:000084">
    <property type="entry name" value="Short-chain dehydrogenase reductase"/>
    <property type="match status" value="1"/>
</dbReference>
<evidence type="ECO:0000256" key="2">
    <source>
        <dbReference type="ARBA" id="ARBA00022857"/>
    </source>
</evidence>
<proteinExistence type="inferred from homology"/>
<dbReference type="EMBL" id="LASV01000519">
    <property type="protein sequence ID" value="KKA17971.1"/>
    <property type="molecule type" value="Genomic_DNA"/>
</dbReference>
<evidence type="ECO:0000313" key="5">
    <source>
        <dbReference type="Proteomes" id="UP000053958"/>
    </source>
</evidence>
<dbReference type="InterPro" id="IPR002347">
    <property type="entry name" value="SDR_fam"/>
</dbReference>
<keyword evidence="3" id="KW-0560">Oxidoreductase</keyword>
<dbReference type="CDD" id="cd05233">
    <property type="entry name" value="SDR_c"/>
    <property type="match status" value="1"/>
</dbReference>
<dbReference type="NCBIfam" id="NF005559">
    <property type="entry name" value="PRK07231.1"/>
    <property type="match status" value="1"/>
</dbReference>
<protein>
    <submittedName>
        <fullName evidence="4">Short chain dehydrogenase/reductase family oxidoreductase</fullName>
    </submittedName>
</protein>
<dbReference type="Proteomes" id="UP000053958">
    <property type="component" value="Unassembled WGS sequence"/>
</dbReference>
<dbReference type="Gene3D" id="3.40.50.720">
    <property type="entry name" value="NAD(P)-binding Rossmann-like Domain"/>
    <property type="match status" value="1"/>
</dbReference>
<dbReference type="InterPro" id="IPR036291">
    <property type="entry name" value="NAD(P)-bd_dom_sf"/>
</dbReference>
<comment type="caution">
    <text evidence="4">The sequence shown here is derived from an EMBL/GenBank/DDBJ whole genome shotgun (WGS) entry which is preliminary data.</text>
</comment>
<accession>A0A0F4YJB2</accession>
<dbReference type="OrthoDB" id="417891at2759"/>
<evidence type="ECO:0000256" key="1">
    <source>
        <dbReference type="ARBA" id="ARBA00006484"/>
    </source>
</evidence>
<dbReference type="STRING" id="1408163.A0A0F4YJB2"/>
<dbReference type="SUPFAM" id="SSF51735">
    <property type="entry name" value="NAD(P)-binding Rossmann-fold domains"/>
    <property type="match status" value="1"/>
</dbReference>
<dbReference type="PRINTS" id="PR00080">
    <property type="entry name" value="SDRFAMILY"/>
</dbReference>
<name>A0A0F4YJB2_RASE3</name>
<evidence type="ECO:0000256" key="3">
    <source>
        <dbReference type="ARBA" id="ARBA00023002"/>
    </source>
</evidence>
<dbReference type="RefSeq" id="XP_013324583.1">
    <property type="nucleotide sequence ID" value="XM_013469129.1"/>
</dbReference>
<reference evidence="4 5" key="1">
    <citation type="submission" date="2015-04" db="EMBL/GenBank/DDBJ databases">
        <authorList>
            <person name="Heijne W.H."/>
            <person name="Fedorova N.D."/>
            <person name="Nierman W.C."/>
            <person name="Vollebregt A.W."/>
            <person name="Zhao Z."/>
            <person name="Wu L."/>
            <person name="Kumar M."/>
            <person name="Stam H."/>
            <person name="van den Berg M.A."/>
            <person name="Pel H.J."/>
        </authorList>
    </citation>
    <scope>NUCLEOTIDE SEQUENCE [LARGE SCALE GENOMIC DNA]</scope>
    <source>
        <strain evidence="4 5">CBS 393.64</strain>
    </source>
</reference>
<dbReference type="PANTHER" id="PTHR43639">
    <property type="entry name" value="OXIDOREDUCTASE, SHORT-CHAIN DEHYDROGENASE/REDUCTASE FAMILY (AFU_ORTHOLOGUE AFUA_5G02870)"/>
    <property type="match status" value="1"/>
</dbReference>
<organism evidence="4 5">
    <name type="scientific">Rasamsonia emersonii (strain ATCC 16479 / CBS 393.64 / IMI 116815)</name>
    <dbReference type="NCBI Taxonomy" id="1408163"/>
    <lineage>
        <taxon>Eukaryota</taxon>
        <taxon>Fungi</taxon>
        <taxon>Dikarya</taxon>
        <taxon>Ascomycota</taxon>
        <taxon>Pezizomycotina</taxon>
        <taxon>Eurotiomycetes</taxon>
        <taxon>Eurotiomycetidae</taxon>
        <taxon>Eurotiales</taxon>
        <taxon>Trichocomaceae</taxon>
        <taxon>Rasamsonia</taxon>
    </lineage>
</organism>
<dbReference type="AlphaFoldDB" id="A0A0F4YJB2"/>
<dbReference type="PRINTS" id="PR00081">
    <property type="entry name" value="GDHRDH"/>
</dbReference>